<evidence type="ECO:0000313" key="2">
    <source>
        <dbReference type="EMBL" id="RXI76459.1"/>
    </source>
</evidence>
<evidence type="ECO:0000313" key="3">
    <source>
        <dbReference type="Proteomes" id="UP000290602"/>
    </source>
</evidence>
<sequence>MSIQFRNILCIYTRYFTLSAAIRQLLLADVGVSFVYRSVVQAELAAGKLVELPLASGRLAHDLDLVYVKDSFFAGDYAALAAQLRS</sequence>
<dbReference type="AlphaFoldDB" id="A0A4V1LF50"/>
<gene>
    <name evidence="2" type="ORF">DXH47_10645</name>
</gene>
<protein>
    <recommendedName>
        <fullName evidence="1">LysR substrate-binding domain-containing protein</fullName>
    </recommendedName>
</protein>
<reference evidence="2 3" key="1">
    <citation type="submission" date="2018-08" db="EMBL/GenBank/DDBJ databases">
        <title>Lactobacillus suantsai sp. nov., isolated from traditional fermented suan-tsai in Taiwan.</title>
        <authorList>
            <person name="Huang C.-H."/>
        </authorList>
    </citation>
    <scope>NUCLEOTIDE SEQUENCE [LARGE SCALE GENOMIC DNA]</scope>
    <source>
        <strain evidence="2 3">BCRC 12945</strain>
    </source>
</reference>
<dbReference type="OrthoDB" id="9785745at2"/>
<dbReference type="Proteomes" id="UP000290602">
    <property type="component" value="Unassembled WGS sequence"/>
</dbReference>
<feature type="domain" description="LysR substrate-binding" evidence="1">
    <location>
        <begin position="18"/>
        <end position="80"/>
    </location>
</feature>
<accession>A0A4V1LF50</accession>
<keyword evidence="3" id="KW-1185">Reference proteome</keyword>
<organism evidence="2 3">
    <name type="scientific">Levilactobacillus suantsaii</name>
    <dbReference type="NCBI Taxonomy" id="2292255"/>
    <lineage>
        <taxon>Bacteria</taxon>
        <taxon>Bacillati</taxon>
        <taxon>Bacillota</taxon>
        <taxon>Bacilli</taxon>
        <taxon>Lactobacillales</taxon>
        <taxon>Lactobacillaceae</taxon>
        <taxon>Levilactobacillus</taxon>
    </lineage>
</organism>
<comment type="caution">
    <text evidence="2">The sequence shown here is derived from an EMBL/GenBank/DDBJ whole genome shotgun (WGS) entry which is preliminary data.</text>
</comment>
<proteinExistence type="predicted"/>
<dbReference type="SUPFAM" id="SSF53850">
    <property type="entry name" value="Periplasmic binding protein-like II"/>
    <property type="match status" value="1"/>
</dbReference>
<dbReference type="Pfam" id="PF03466">
    <property type="entry name" value="LysR_substrate"/>
    <property type="match status" value="1"/>
</dbReference>
<evidence type="ECO:0000259" key="1">
    <source>
        <dbReference type="Pfam" id="PF03466"/>
    </source>
</evidence>
<dbReference type="InterPro" id="IPR005119">
    <property type="entry name" value="LysR_subst-bd"/>
</dbReference>
<dbReference type="EMBL" id="QXIL01000031">
    <property type="protein sequence ID" value="RXI76459.1"/>
    <property type="molecule type" value="Genomic_DNA"/>
</dbReference>
<name>A0A4V1LF50_9LACO</name>